<evidence type="ECO:0000256" key="1">
    <source>
        <dbReference type="SAM" id="MobiDB-lite"/>
    </source>
</evidence>
<feature type="region of interest" description="Disordered" evidence="1">
    <location>
        <begin position="9"/>
        <end position="53"/>
    </location>
</feature>
<evidence type="ECO:0008006" key="4">
    <source>
        <dbReference type="Google" id="ProtNLM"/>
    </source>
</evidence>
<dbReference type="PANTHER" id="PTHR46704">
    <property type="entry name" value="CXC DOMAIN-CONTAINING PROTEIN-RELATED"/>
    <property type="match status" value="1"/>
</dbReference>
<gene>
    <name evidence="2" type="ORF">GWK47_000392</name>
</gene>
<accession>A0A8J4YQI4</accession>
<comment type="caution">
    <text evidence="2">The sequence shown here is derived from an EMBL/GenBank/DDBJ whole genome shotgun (WGS) entry which is preliminary data.</text>
</comment>
<dbReference type="Proteomes" id="UP000770661">
    <property type="component" value="Unassembled WGS sequence"/>
</dbReference>
<dbReference type="EMBL" id="JACEEZ010003670">
    <property type="protein sequence ID" value="KAG0727146.1"/>
    <property type="molecule type" value="Genomic_DNA"/>
</dbReference>
<evidence type="ECO:0000313" key="2">
    <source>
        <dbReference type="EMBL" id="KAG0727146.1"/>
    </source>
</evidence>
<reference evidence="2" key="1">
    <citation type="submission" date="2020-07" db="EMBL/GenBank/DDBJ databases">
        <title>The High-quality genome of the commercially important snow crab, Chionoecetes opilio.</title>
        <authorList>
            <person name="Jeong J.-H."/>
            <person name="Ryu S."/>
        </authorList>
    </citation>
    <scope>NUCLEOTIDE SEQUENCE</scope>
    <source>
        <strain evidence="2">MADBK_172401_WGS</strain>
        <tissue evidence="2">Digestive gland</tissue>
    </source>
</reference>
<organism evidence="2 3">
    <name type="scientific">Chionoecetes opilio</name>
    <name type="common">Atlantic snow crab</name>
    <name type="synonym">Cancer opilio</name>
    <dbReference type="NCBI Taxonomy" id="41210"/>
    <lineage>
        <taxon>Eukaryota</taxon>
        <taxon>Metazoa</taxon>
        <taxon>Ecdysozoa</taxon>
        <taxon>Arthropoda</taxon>
        <taxon>Crustacea</taxon>
        <taxon>Multicrustacea</taxon>
        <taxon>Malacostraca</taxon>
        <taxon>Eumalacostraca</taxon>
        <taxon>Eucarida</taxon>
        <taxon>Decapoda</taxon>
        <taxon>Pleocyemata</taxon>
        <taxon>Brachyura</taxon>
        <taxon>Eubrachyura</taxon>
        <taxon>Majoidea</taxon>
        <taxon>Majidae</taxon>
        <taxon>Chionoecetes</taxon>
    </lineage>
</organism>
<protein>
    <recommendedName>
        <fullName evidence="4">Tesmin/TSO1-like CXC domain-containing protein</fullName>
    </recommendedName>
</protein>
<evidence type="ECO:0000313" key="3">
    <source>
        <dbReference type="Proteomes" id="UP000770661"/>
    </source>
</evidence>
<feature type="compositionally biased region" description="Polar residues" evidence="1">
    <location>
        <begin position="26"/>
        <end position="53"/>
    </location>
</feature>
<dbReference type="PANTHER" id="PTHR46704:SF1">
    <property type="entry name" value="TELOMERE LENGTH REGULATION PROTEIN TEL2 HOMOLOG"/>
    <property type="match status" value="1"/>
</dbReference>
<keyword evidence="3" id="KW-1185">Reference proteome</keyword>
<dbReference type="AlphaFoldDB" id="A0A8J4YQI4"/>
<dbReference type="OrthoDB" id="6781249at2759"/>
<proteinExistence type="predicted"/>
<name>A0A8J4YQI4_CHIOP</name>
<sequence>MYHGLEEISGSCWGRHRPAGPAAAPSQSQTSCHLPADSQQDPQHPDPTKSSSPDLTASLLFLHAVTGCDTTSRPYSIGKVMAMSKCHQLKDHASLFMKPNQTHDDVNKHGQASLEVLYNCKTGNTLDFERAARFSSKVASRSVYLPPESLPPTCDAAKYHSYRVYNQVQTWLGNHLDPTKWGWLLHKDHNVEKLNPVRMQRDAAPASLLKLVKCNCHSKCDKKTCSCRKNGLLCTLACGDCKGFTCTNAAVNSEAELMDN</sequence>